<gene>
    <name evidence="2" type="ORF">PAXINDRAFT_181635</name>
</gene>
<evidence type="ECO:0000313" key="3">
    <source>
        <dbReference type="Proteomes" id="UP000053647"/>
    </source>
</evidence>
<dbReference type="EMBL" id="KN819367">
    <property type="protein sequence ID" value="KIJ12170.1"/>
    <property type="molecule type" value="Genomic_DNA"/>
</dbReference>
<sequence>MLRTSPHQGHCCLWQGPATLASVPAFITGMGSSSSSSRPQPASSSLLSSSEHSAAHAHWKNGRMFHLRGVFDDGDSKV</sequence>
<dbReference type="Proteomes" id="UP000053647">
    <property type="component" value="Unassembled WGS sequence"/>
</dbReference>
<evidence type="ECO:0000256" key="1">
    <source>
        <dbReference type="SAM" id="MobiDB-lite"/>
    </source>
</evidence>
<organism evidence="2 3">
    <name type="scientific">Paxillus involutus ATCC 200175</name>
    <dbReference type="NCBI Taxonomy" id="664439"/>
    <lineage>
        <taxon>Eukaryota</taxon>
        <taxon>Fungi</taxon>
        <taxon>Dikarya</taxon>
        <taxon>Basidiomycota</taxon>
        <taxon>Agaricomycotina</taxon>
        <taxon>Agaricomycetes</taxon>
        <taxon>Agaricomycetidae</taxon>
        <taxon>Boletales</taxon>
        <taxon>Paxilineae</taxon>
        <taxon>Paxillaceae</taxon>
        <taxon>Paxillus</taxon>
    </lineage>
</organism>
<dbReference type="AlphaFoldDB" id="A0A0C9T976"/>
<evidence type="ECO:0000313" key="2">
    <source>
        <dbReference type="EMBL" id="KIJ12170.1"/>
    </source>
</evidence>
<feature type="non-terminal residue" evidence="2">
    <location>
        <position position="78"/>
    </location>
</feature>
<dbReference type="HOGENOM" id="CLU_2628608_0_0_1"/>
<reference evidence="3" key="2">
    <citation type="submission" date="2015-01" db="EMBL/GenBank/DDBJ databases">
        <title>Evolutionary Origins and Diversification of the Mycorrhizal Mutualists.</title>
        <authorList>
            <consortium name="DOE Joint Genome Institute"/>
            <consortium name="Mycorrhizal Genomics Consortium"/>
            <person name="Kohler A."/>
            <person name="Kuo A."/>
            <person name="Nagy L.G."/>
            <person name="Floudas D."/>
            <person name="Copeland A."/>
            <person name="Barry K.W."/>
            <person name="Cichocki N."/>
            <person name="Veneault-Fourrey C."/>
            <person name="LaButti K."/>
            <person name="Lindquist E.A."/>
            <person name="Lipzen A."/>
            <person name="Lundell T."/>
            <person name="Morin E."/>
            <person name="Murat C."/>
            <person name="Riley R."/>
            <person name="Ohm R."/>
            <person name="Sun H."/>
            <person name="Tunlid A."/>
            <person name="Henrissat B."/>
            <person name="Grigoriev I.V."/>
            <person name="Hibbett D.S."/>
            <person name="Martin F."/>
        </authorList>
    </citation>
    <scope>NUCLEOTIDE SEQUENCE [LARGE SCALE GENOMIC DNA]</scope>
    <source>
        <strain evidence="3">ATCC 200175</strain>
    </source>
</reference>
<protein>
    <submittedName>
        <fullName evidence="2">Unplaced genomic scaffold PAXINscaffold_45, whole genome shotgun sequence</fullName>
    </submittedName>
</protein>
<reference evidence="2 3" key="1">
    <citation type="submission" date="2014-06" db="EMBL/GenBank/DDBJ databases">
        <authorList>
            <consortium name="DOE Joint Genome Institute"/>
            <person name="Kuo A."/>
            <person name="Kohler A."/>
            <person name="Nagy L.G."/>
            <person name="Floudas D."/>
            <person name="Copeland A."/>
            <person name="Barry K.W."/>
            <person name="Cichocki N."/>
            <person name="Veneault-Fourrey C."/>
            <person name="LaButti K."/>
            <person name="Lindquist E.A."/>
            <person name="Lipzen A."/>
            <person name="Lundell T."/>
            <person name="Morin E."/>
            <person name="Murat C."/>
            <person name="Sun H."/>
            <person name="Tunlid A."/>
            <person name="Henrissat B."/>
            <person name="Grigoriev I.V."/>
            <person name="Hibbett D.S."/>
            <person name="Martin F."/>
            <person name="Nordberg H.P."/>
            <person name="Cantor M.N."/>
            <person name="Hua S.X."/>
        </authorList>
    </citation>
    <scope>NUCLEOTIDE SEQUENCE [LARGE SCALE GENOMIC DNA]</scope>
    <source>
        <strain evidence="2 3">ATCC 200175</strain>
    </source>
</reference>
<keyword evidence="3" id="KW-1185">Reference proteome</keyword>
<proteinExistence type="predicted"/>
<accession>A0A0C9T976</accession>
<name>A0A0C9T976_PAXIN</name>
<feature type="compositionally biased region" description="Low complexity" evidence="1">
    <location>
        <begin position="32"/>
        <end position="52"/>
    </location>
</feature>
<feature type="region of interest" description="Disordered" evidence="1">
    <location>
        <begin position="29"/>
        <end position="53"/>
    </location>
</feature>